<sequence>MTIKSLFKENILFFAGYFLILIFALFILFANSKEAGFVLLNPYHTKFLDYIFQGITLLGDGFFSIAFCVVLLFVRKKSVSLLVFMSFASSGIAAQVLKYFISEARPAVFLEHSNYPYFIENVTLHNYHSFPSGHSASIFALISIVAFVSKNKLTAIPLLIIGALVGYSRMYLGQHFMVDVTIGSLTGILFAILCWMLFYPFYQKMQQKKAGDFPPA</sequence>
<feature type="transmembrane region" description="Helical" evidence="7">
    <location>
        <begin position="12"/>
        <end position="30"/>
    </location>
</feature>
<dbReference type="OrthoDB" id="9773582at2"/>
<reference evidence="9 10" key="1">
    <citation type="submission" date="2018-11" db="EMBL/GenBank/DDBJ databases">
        <title>Draft genome sequence of Ferruginibacter sp. BO-59.</title>
        <authorList>
            <person name="Im W.T."/>
        </authorList>
    </citation>
    <scope>NUCLEOTIDE SEQUENCE [LARGE SCALE GENOMIC DNA]</scope>
    <source>
        <strain evidence="9 10">BO-59</strain>
    </source>
</reference>
<dbReference type="PANTHER" id="PTHR14969">
    <property type="entry name" value="SPHINGOSINE-1-PHOSPHATE PHOSPHOHYDROLASE"/>
    <property type="match status" value="1"/>
</dbReference>
<keyword evidence="10" id="KW-1185">Reference proteome</keyword>
<dbReference type="SMART" id="SM00014">
    <property type="entry name" value="acidPPc"/>
    <property type="match status" value="1"/>
</dbReference>
<feature type="domain" description="Phosphatidic acid phosphatase type 2/haloperoxidase" evidence="8">
    <location>
        <begin position="81"/>
        <end position="195"/>
    </location>
</feature>
<feature type="transmembrane region" description="Helical" evidence="7">
    <location>
        <begin position="155"/>
        <end position="172"/>
    </location>
</feature>
<evidence type="ECO:0000259" key="8">
    <source>
        <dbReference type="SMART" id="SM00014"/>
    </source>
</evidence>
<protein>
    <submittedName>
        <fullName evidence="9">Phosphatase PAP2 family protein</fullName>
    </submittedName>
</protein>
<accession>A0A3M9NN17</accession>
<keyword evidence="4" id="KW-0378">Hydrolase</keyword>
<keyword evidence="5 7" id="KW-1133">Transmembrane helix</keyword>
<evidence type="ECO:0000256" key="5">
    <source>
        <dbReference type="ARBA" id="ARBA00022989"/>
    </source>
</evidence>
<keyword evidence="2" id="KW-1003">Cell membrane</keyword>
<dbReference type="InterPro" id="IPR000326">
    <property type="entry name" value="PAP2/HPO"/>
</dbReference>
<feature type="transmembrane region" description="Helical" evidence="7">
    <location>
        <begin position="50"/>
        <end position="74"/>
    </location>
</feature>
<evidence type="ECO:0000256" key="2">
    <source>
        <dbReference type="ARBA" id="ARBA00022475"/>
    </source>
</evidence>
<organism evidence="9 10">
    <name type="scientific">Hanamia caeni</name>
    <dbReference type="NCBI Taxonomy" id="2294116"/>
    <lineage>
        <taxon>Bacteria</taxon>
        <taxon>Pseudomonadati</taxon>
        <taxon>Bacteroidota</taxon>
        <taxon>Chitinophagia</taxon>
        <taxon>Chitinophagales</taxon>
        <taxon>Chitinophagaceae</taxon>
        <taxon>Hanamia</taxon>
    </lineage>
</organism>
<evidence type="ECO:0000313" key="10">
    <source>
        <dbReference type="Proteomes" id="UP000267223"/>
    </source>
</evidence>
<dbReference type="SUPFAM" id="SSF48317">
    <property type="entry name" value="Acid phosphatase/Vanadium-dependent haloperoxidase"/>
    <property type="match status" value="1"/>
</dbReference>
<evidence type="ECO:0000256" key="6">
    <source>
        <dbReference type="ARBA" id="ARBA00023136"/>
    </source>
</evidence>
<dbReference type="Pfam" id="PF01569">
    <property type="entry name" value="PAP2"/>
    <property type="match status" value="1"/>
</dbReference>
<dbReference type="PANTHER" id="PTHR14969:SF62">
    <property type="entry name" value="DECAPRENYLPHOSPHORYL-5-PHOSPHORIBOSE PHOSPHATASE RV3807C-RELATED"/>
    <property type="match status" value="1"/>
</dbReference>
<comment type="subcellular location">
    <subcellularLocation>
        <location evidence="1">Cell membrane</location>
        <topology evidence="1">Multi-pass membrane protein</topology>
    </subcellularLocation>
</comment>
<keyword evidence="6 7" id="KW-0472">Membrane</keyword>
<dbReference type="EMBL" id="RJJR01000002">
    <property type="protein sequence ID" value="RNI39176.1"/>
    <property type="molecule type" value="Genomic_DNA"/>
</dbReference>
<evidence type="ECO:0000256" key="3">
    <source>
        <dbReference type="ARBA" id="ARBA00022692"/>
    </source>
</evidence>
<dbReference type="RefSeq" id="WP_123119741.1">
    <property type="nucleotide sequence ID" value="NZ_RJJR01000002.1"/>
</dbReference>
<dbReference type="Proteomes" id="UP000267223">
    <property type="component" value="Unassembled WGS sequence"/>
</dbReference>
<evidence type="ECO:0000256" key="1">
    <source>
        <dbReference type="ARBA" id="ARBA00004651"/>
    </source>
</evidence>
<dbReference type="GO" id="GO:0005886">
    <property type="term" value="C:plasma membrane"/>
    <property type="evidence" value="ECO:0007669"/>
    <property type="project" value="UniProtKB-SubCell"/>
</dbReference>
<comment type="caution">
    <text evidence="9">The sequence shown here is derived from an EMBL/GenBank/DDBJ whole genome shotgun (WGS) entry which is preliminary data.</text>
</comment>
<gene>
    <name evidence="9" type="ORF">EFY79_05925</name>
</gene>
<name>A0A3M9NN17_9BACT</name>
<dbReference type="Gene3D" id="1.20.144.10">
    <property type="entry name" value="Phosphatidic acid phosphatase type 2/haloperoxidase"/>
    <property type="match status" value="1"/>
</dbReference>
<feature type="transmembrane region" description="Helical" evidence="7">
    <location>
        <begin position="81"/>
        <end position="101"/>
    </location>
</feature>
<proteinExistence type="predicted"/>
<dbReference type="GO" id="GO:0016787">
    <property type="term" value="F:hydrolase activity"/>
    <property type="evidence" value="ECO:0007669"/>
    <property type="project" value="UniProtKB-KW"/>
</dbReference>
<dbReference type="InterPro" id="IPR036938">
    <property type="entry name" value="PAP2/HPO_sf"/>
</dbReference>
<dbReference type="AlphaFoldDB" id="A0A3M9NN17"/>
<evidence type="ECO:0000256" key="7">
    <source>
        <dbReference type="SAM" id="Phobius"/>
    </source>
</evidence>
<keyword evidence="3 7" id="KW-0812">Transmembrane</keyword>
<feature type="transmembrane region" description="Helical" evidence="7">
    <location>
        <begin position="178"/>
        <end position="199"/>
    </location>
</feature>
<feature type="transmembrane region" description="Helical" evidence="7">
    <location>
        <begin position="130"/>
        <end position="148"/>
    </location>
</feature>
<evidence type="ECO:0000313" key="9">
    <source>
        <dbReference type="EMBL" id="RNI39176.1"/>
    </source>
</evidence>
<evidence type="ECO:0000256" key="4">
    <source>
        <dbReference type="ARBA" id="ARBA00022801"/>
    </source>
</evidence>